<organism evidence="10 11">
    <name type="scientific">Aquarana catesbeiana</name>
    <name type="common">American bullfrog</name>
    <name type="synonym">Rana catesbeiana</name>
    <dbReference type="NCBI Taxonomy" id="8400"/>
    <lineage>
        <taxon>Eukaryota</taxon>
        <taxon>Metazoa</taxon>
        <taxon>Chordata</taxon>
        <taxon>Craniata</taxon>
        <taxon>Vertebrata</taxon>
        <taxon>Euteleostomi</taxon>
        <taxon>Amphibia</taxon>
        <taxon>Batrachia</taxon>
        <taxon>Anura</taxon>
        <taxon>Neobatrachia</taxon>
        <taxon>Ranoidea</taxon>
        <taxon>Ranidae</taxon>
        <taxon>Aquarana</taxon>
    </lineage>
</organism>
<proteinExistence type="inferred from homology"/>
<protein>
    <recommendedName>
        <fullName evidence="9">Cilia- and flagella-associated protein 43</fullName>
    </recommendedName>
</protein>
<name>A0A2G9S1S4_AQUCT</name>
<dbReference type="PANTHER" id="PTHR14885:SF1">
    <property type="entry name" value="CILIA- AND FLAGELLA-ASSOCIATED PROTEIN 43"/>
    <property type="match status" value="1"/>
</dbReference>
<evidence type="ECO:0000256" key="7">
    <source>
        <dbReference type="ARBA" id="ARBA00023273"/>
    </source>
</evidence>
<reference evidence="11" key="1">
    <citation type="journal article" date="2017" name="Nat. Commun.">
        <title>The North American bullfrog draft genome provides insight into hormonal regulation of long noncoding RNA.</title>
        <authorList>
            <person name="Hammond S.A."/>
            <person name="Warren R.L."/>
            <person name="Vandervalk B.P."/>
            <person name="Kucuk E."/>
            <person name="Khan H."/>
            <person name="Gibb E.A."/>
            <person name="Pandoh P."/>
            <person name="Kirk H."/>
            <person name="Zhao Y."/>
            <person name="Jones M."/>
            <person name="Mungall A.J."/>
            <person name="Coope R."/>
            <person name="Pleasance S."/>
            <person name="Moore R.A."/>
            <person name="Holt R.A."/>
            <person name="Round J.M."/>
            <person name="Ohora S."/>
            <person name="Walle B.V."/>
            <person name="Veldhoen N."/>
            <person name="Helbing C.C."/>
            <person name="Birol I."/>
        </authorList>
    </citation>
    <scope>NUCLEOTIDE SEQUENCE [LARGE SCALE GENOMIC DNA]</scope>
</reference>
<evidence type="ECO:0000256" key="8">
    <source>
        <dbReference type="ARBA" id="ARBA00023605"/>
    </source>
</evidence>
<dbReference type="GO" id="GO:0005930">
    <property type="term" value="C:axoneme"/>
    <property type="evidence" value="ECO:0007669"/>
    <property type="project" value="UniProtKB-SubCell"/>
</dbReference>
<comment type="similarity">
    <text evidence="8">Belongs to the CFAP43 family.</text>
</comment>
<dbReference type="EMBL" id="KV927166">
    <property type="protein sequence ID" value="PIO34107.1"/>
    <property type="molecule type" value="Genomic_DNA"/>
</dbReference>
<evidence type="ECO:0000256" key="1">
    <source>
        <dbReference type="ARBA" id="ARBA00004430"/>
    </source>
</evidence>
<feature type="non-terminal residue" evidence="10">
    <location>
        <position position="182"/>
    </location>
</feature>
<dbReference type="InterPro" id="IPR036322">
    <property type="entry name" value="WD40_repeat_dom_sf"/>
</dbReference>
<dbReference type="OrthoDB" id="9774915at2759"/>
<dbReference type="Proteomes" id="UP000228934">
    <property type="component" value="Unassembled WGS sequence"/>
</dbReference>
<keyword evidence="3" id="KW-0853">WD repeat</keyword>
<keyword evidence="7" id="KW-0966">Cell projection</keyword>
<dbReference type="InterPro" id="IPR015943">
    <property type="entry name" value="WD40/YVTN_repeat-like_dom_sf"/>
</dbReference>
<gene>
    <name evidence="10" type="ORF">AB205_0181700</name>
</gene>
<keyword evidence="11" id="KW-1185">Reference proteome</keyword>
<dbReference type="GO" id="GO:0007288">
    <property type="term" value="P:sperm axoneme assembly"/>
    <property type="evidence" value="ECO:0007669"/>
    <property type="project" value="TreeGrafter"/>
</dbReference>
<accession>A0A2G9S1S4</accession>
<dbReference type="Gene3D" id="2.130.10.10">
    <property type="entry name" value="YVTN repeat-like/Quinoprotein amine dehydrogenase"/>
    <property type="match status" value="1"/>
</dbReference>
<dbReference type="SUPFAM" id="SSF50978">
    <property type="entry name" value="WD40 repeat-like"/>
    <property type="match status" value="1"/>
</dbReference>
<dbReference type="PANTHER" id="PTHR14885">
    <property type="entry name" value="CILIA- AND FLAGELLA-ASSOCIATED PROTEIN 43-RELATED"/>
    <property type="match status" value="1"/>
</dbReference>
<keyword evidence="4" id="KW-0677">Repeat</keyword>
<sequence length="182" mass="19931">MPVPAIAGLLGDEAEVFMPKELRKPFVKPNTHCWSATSDLYVGCKGGQLLSINPETQIVTVLSPMDWQTADESPRGIDMKGSINTVALYKDGLYLAGSEGILWSCSIKGSECKLEKCWDAKEPIESIAFSSDYRTLSIATSKGSVYIYKPKNSQDPFQILNAYNKGLIGVDFLTNGSNYCMV</sequence>
<evidence type="ECO:0000313" key="10">
    <source>
        <dbReference type="EMBL" id="PIO34107.1"/>
    </source>
</evidence>
<evidence type="ECO:0000256" key="9">
    <source>
        <dbReference type="ARBA" id="ARBA00023662"/>
    </source>
</evidence>
<keyword evidence="6" id="KW-0206">Cytoskeleton</keyword>
<keyword evidence="5" id="KW-0175">Coiled coil</keyword>
<evidence type="ECO:0000313" key="11">
    <source>
        <dbReference type="Proteomes" id="UP000228934"/>
    </source>
</evidence>
<evidence type="ECO:0000256" key="3">
    <source>
        <dbReference type="ARBA" id="ARBA00022574"/>
    </source>
</evidence>
<comment type="subcellular location">
    <subcellularLocation>
        <location evidence="1">Cytoplasm</location>
        <location evidence="1">Cytoskeleton</location>
        <location evidence="1">Cilium axoneme</location>
    </subcellularLocation>
</comment>
<evidence type="ECO:0000256" key="5">
    <source>
        <dbReference type="ARBA" id="ARBA00023054"/>
    </source>
</evidence>
<evidence type="ECO:0000256" key="4">
    <source>
        <dbReference type="ARBA" id="ARBA00022737"/>
    </source>
</evidence>
<evidence type="ECO:0000256" key="6">
    <source>
        <dbReference type="ARBA" id="ARBA00023212"/>
    </source>
</evidence>
<dbReference type="AlphaFoldDB" id="A0A2G9S1S4"/>
<keyword evidence="2" id="KW-0963">Cytoplasm</keyword>
<evidence type="ECO:0000256" key="2">
    <source>
        <dbReference type="ARBA" id="ARBA00022490"/>
    </source>
</evidence>